<feature type="compositionally biased region" description="Basic residues" evidence="1">
    <location>
        <begin position="870"/>
        <end position="882"/>
    </location>
</feature>
<feature type="compositionally biased region" description="Basic and acidic residues" evidence="1">
    <location>
        <begin position="898"/>
        <end position="920"/>
    </location>
</feature>
<dbReference type="EMBL" id="CADCVK010000029">
    <property type="protein sequence ID" value="CAA9465161.1"/>
    <property type="molecule type" value="Genomic_DNA"/>
</dbReference>
<feature type="compositionally biased region" description="Basic and acidic residues" evidence="1">
    <location>
        <begin position="855"/>
        <end position="869"/>
    </location>
</feature>
<name>A0A6J4R635_9ACTN</name>
<dbReference type="CDD" id="cd01127">
    <property type="entry name" value="TrwB_TraG_TraD_VirD4"/>
    <property type="match status" value="1"/>
</dbReference>
<sequence>MAIQELTEIQASAVGGDRLIEILTPLSNEATITPTENLLAGMAAEEPFSLEIASSRRGHRFLARTRTAQGQGQLKSQLASAYPQADLTTHRFDEDGDPAEVRDSELVLTTLLELRQGEHLPLRTFRDIDIEDERNPQADPVLNLLNASHIAGLPDGVRLLSQLVLQPAPPGWSKQHRHLAEEQPPPLEAGGGLGPLMAIVPLAVVGLWAWQFYEQGRWLHLGGLVVAALVLMPVLCVAAMRMGRRAVPDPPELVREKISRPGYYHQLRVSIVAPRGLRGMGNDELWGWMGDRLHPLVTSYKAYDLEAGNGFVYPYRFHDTCTHDLRTLAFLGKPRRTVLNTREVAGLWHLPQALSEVYGLRRTGSRKIVPLPRLVEAGTYVGRSEHQDDGVDVHLPVRIPAPHMLAVAKTRRGKSTWMQKMALEVMLDPDRSLFLVDPQVDLARDVAGIVPLPRHEETLYLNFGDRQRPIGFNLLDAGMGWGRDKMVSDILAVFESEGGDSWGPRIEALFGWSLVTLYEANQSILGRESPIDDKDGVCTWHPRQMQYTLLDIPRLYNDPGFRDKVIEDVPDKEALDYWRTDYGTLAPSAREEYTSSVKNKIYRFARSNTAKAIVGQPMTTVEPREWLKRRQIVIVDTAQGELGNNLSRLLGGVLINLMVLLLREQTSDERRRVTFIVDEFQNIPGAGYESILSELAKNGANMLLATQSLATLRSIDTPTKRRFLTERVFSNIDALLVFETSAEDARTLLPELGGGLTEADITRLDHYECYIQVSNGKQKLPVYSCRLAPPLEGDPNNLRALAWQSAHKYGTPLKQVEQSLASSRSRAESFRRGAPAYVTGQNRRPTDVVQEALVEGEHETGRGRDERATRRPNRQSAPKKRGKQEEMFLPPGPEQPEVADKDGEVVRRPPEADKDQRSLERASAPDPRAGSVSYPWSNPGDAFSPEDFGAGGSDDRGPREDGG</sequence>
<evidence type="ECO:0000256" key="1">
    <source>
        <dbReference type="SAM" id="MobiDB-lite"/>
    </source>
</evidence>
<feature type="region of interest" description="Disordered" evidence="1">
    <location>
        <begin position="818"/>
        <end position="963"/>
    </location>
</feature>
<feature type="transmembrane region" description="Helical" evidence="2">
    <location>
        <begin position="193"/>
        <end position="213"/>
    </location>
</feature>
<feature type="transmembrane region" description="Helical" evidence="2">
    <location>
        <begin position="219"/>
        <end position="240"/>
    </location>
</feature>
<keyword evidence="2" id="KW-0812">Transmembrane</keyword>
<protein>
    <submittedName>
        <fullName evidence="3">Uncharacterized protein</fullName>
    </submittedName>
</protein>
<reference evidence="3" key="1">
    <citation type="submission" date="2020-02" db="EMBL/GenBank/DDBJ databases">
        <authorList>
            <person name="Meier V. D."/>
        </authorList>
    </citation>
    <scope>NUCLEOTIDE SEQUENCE</scope>
    <source>
        <strain evidence="3">AVDCRST_MAG12</strain>
    </source>
</reference>
<accession>A0A6J4R635</accession>
<keyword evidence="2" id="KW-1133">Transmembrane helix</keyword>
<organism evidence="3">
    <name type="scientific">uncultured Rubrobacteraceae bacterium</name>
    <dbReference type="NCBI Taxonomy" id="349277"/>
    <lineage>
        <taxon>Bacteria</taxon>
        <taxon>Bacillati</taxon>
        <taxon>Actinomycetota</taxon>
        <taxon>Rubrobacteria</taxon>
        <taxon>Rubrobacterales</taxon>
        <taxon>Rubrobacteraceae</taxon>
        <taxon>environmental samples</taxon>
    </lineage>
</organism>
<feature type="compositionally biased region" description="Basic and acidic residues" evidence="1">
    <location>
        <begin position="953"/>
        <end position="963"/>
    </location>
</feature>
<dbReference type="SUPFAM" id="SSF52540">
    <property type="entry name" value="P-loop containing nucleoside triphosphate hydrolases"/>
    <property type="match status" value="1"/>
</dbReference>
<dbReference type="AlphaFoldDB" id="A0A6J4R635"/>
<dbReference type="InterPro" id="IPR027417">
    <property type="entry name" value="P-loop_NTPase"/>
</dbReference>
<proteinExistence type="predicted"/>
<evidence type="ECO:0000313" key="3">
    <source>
        <dbReference type="EMBL" id="CAA9465161.1"/>
    </source>
</evidence>
<gene>
    <name evidence="3" type="ORF">AVDCRST_MAG12-232</name>
</gene>
<dbReference type="Gene3D" id="3.40.50.300">
    <property type="entry name" value="P-loop containing nucleotide triphosphate hydrolases"/>
    <property type="match status" value="2"/>
</dbReference>
<evidence type="ECO:0000256" key="2">
    <source>
        <dbReference type="SAM" id="Phobius"/>
    </source>
</evidence>
<keyword evidence="2" id="KW-0472">Membrane</keyword>